<dbReference type="GO" id="GO:0003677">
    <property type="term" value="F:DNA binding"/>
    <property type="evidence" value="ECO:0007669"/>
    <property type="project" value="TreeGrafter"/>
</dbReference>
<feature type="compositionally biased region" description="Basic residues" evidence="4">
    <location>
        <begin position="1"/>
        <end position="13"/>
    </location>
</feature>
<gene>
    <name evidence="7" type="ORF">QJS04_geneDACA003620</name>
</gene>
<keyword evidence="8" id="KW-1185">Reference proteome</keyword>
<name>A0AAV9BQR1_ACOGR</name>
<evidence type="ECO:0000313" key="7">
    <source>
        <dbReference type="EMBL" id="KAK1278164.1"/>
    </source>
</evidence>
<feature type="compositionally biased region" description="Basic and acidic residues" evidence="4">
    <location>
        <begin position="117"/>
        <end position="128"/>
    </location>
</feature>
<feature type="compositionally biased region" description="Basic and acidic residues" evidence="4">
    <location>
        <begin position="410"/>
        <end position="422"/>
    </location>
</feature>
<reference evidence="7" key="1">
    <citation type="journal article" date="2023" name="Nat. Commun.">
        <title>Diploid and tetraploid genomes of Acorus and the evolution of monocots.</title>
        <authorList>
            <person name="Ma L."/>
            <person name="Liu K.W."/>
            <person name="Li Z."/>
            <person name="Hsiao Y.Y."/>
            <person name="Qi Y."/>
            <person name="Fu T."/>
            <person name="Tang G.D."/>
            <person name="Zhang D."/>
            <person name="Sun W.H."/>
            <person name="Liu D.K."/>
            <person name="Li Y."/>
            <person name="Chen G.Z."/>
            <person name="Liu X.D."/>
            <person name="Liao X.Y."/>
            <person name="Jiang Y.T."/>
            <person name="Yu X."/>
            <person name="Hao Y."/>
            <person name="Huang J."/>
            <person name="Zhao X.W."/>
            <person name="Ke S."/>
            <person name="Chen Y.Y."/>
            <person name="Wu W.L."/>
            <person name="Hsu J.L."/>
            <person name="Lin Y.F."/>
            <person name="Huang M.D."/>
            <person name="Li C.Y."/>
            <person name="Huang L."/>
            <person name="Wang Z.W."/>
            <person name="Zhao X."/>
            <person name="Zhong W.Y."/>
            <person name="Peng D.H."/>
            <person name="Ahmad S."/>
            <person name="Lan S."/>
            <person name="Zhang J.S."/>
            <person name="Tsai W.C."/>
            <person name="Van de Peer Y."/>
            <person name="Liu Z.J."/>
        </authorList>
    </citation>
    <scope>NUCLEOTIDE SEQUENCE</scope>
    <source>
        <strain evidence="7">SCP</strain>
    </source>
</reference>
<organism evidence="7 8">
    <name type="scientific">Acorus gramineus</name>
    <name type="common">Dwarf sweet flag</name>
    <dbReference type="NCBI Taxonomy" id="55184"/>
    <lineage>
        <taxon>Eukaryota</taxon>
        <taxon>Viridiplantae</taxon>
        <taxon>Streptophyta</taxon>
        <taxon>Embryophyta</taxon>
        <taxon>Tracheophyta</taxon>
        <taxon>Spermatophyta</taxon>
        <taxon>Magnoliopsida</taxon>
        <taxon>Liliopsida</taxon>
        <taxon>Acoraceae</taxon>
        <taxon>Acorus</taxon>
    </lineage>
</organism>
<reference evidence="7" key="2">
    <citation type="submission" date="2023-06" db="EMBL/GenBank/DDBJ databases">
        <authorList>
            <person name="Ma L."/>
            <person name="Liu K.-W."/>
            <person name="Li Z."/>
            <person name="Hsiao Y.-Y."/>
            <person name="Qi Y."/>
            <person name="Fu T."/>
            <person name="Tang G."/>
            <person name="Zhang D."/>
            <person name="Sun W.-H."/>
            <person name="Liu D.-K."/>
            <person name="Li Y."/>
            <person name="Chen G.-Z."/>
            <person name="Liu X.-D."/>
            <person name="Liao X.-Y."/>
            <person name="Jiang Y.-T."/>
            <person name="Yu X."/>
            <person name="Hao Y."/>
            <person name="Huang J."/>
            <person name="Zhao X.-W."/>
            <person name="Ke S."/>
            <person name="Chen Y.-Y."/>
            <person name="Wu W.-L."/>
            <person name="Hsu J.-L."/>
            <person name="Lin Y.-F."/>
            <person name="Huang M.-D."/>
            <person name="Li C.-Y."/>
            <person name="Huang L."/>
            <person name="Wang Z.-W."/>
            <person name="Zhao X."/>
            <person name="Zhong W.-Y."/>
            <person name="Peng D.-H."/>
            <person name="Ahmad S."/>
            <person name="Lan S."/>
            <person name="Zhang J.-S."/>
            <person name="Tsai W.-C."/>
            <person name="Van De Peer Y."/>
            <person name="Liu Z.-J."/>
        </authorList>
    </citation>
    <scope>NUCLEOTIDE SEQUENCE</scope>
    <source>
        <strain evidence="7">SCP</strain>
        <tissue evidence="7">Leaves</tissue>
    </source>
</reference>
<proteinExistence type="predicted"/>
<dbReference type="AlphaFoldDB" id="A0AAV9BQR1"/>
<feature type="compositionally biased region" description="Polar residues" evidence="4">
    <location>
        <begin position="236"/>
        <end position="254"/>
    </location>
</feature>
<comment type="caution">
    <text evidence="7">The sequence shown here is derived from an EMBL/GenBank/DDBJ whole genome shotgun (WGS) entry which is preliminary data.</text>
</comment>
<dbReference type="GO" id="GO:0051726">
    <property type="term" value="P:regulation of cell cycle"/>
    <property type="evidence" value="ECO:0007669"/>
    <property type="project" value="TreeGrafter"/>
</dbReference>
<sequence length="1206" mass="134276">MTSTRKTRNKRVPKARDFSPGKVRSNVKKNKPRKRKLSDMLGPQWSKEDIERFYDAYRKYGKDWKKVAGLIRNRSADMVEALYNMNRAYLSLPERTTSAAVLIAMMTDHYNILEGSDSERESNDESHKPKQRNRGKFKVNTSNGLDDSFPNLLQPQSVPSTYGCLSLLKKRSSGNGPRAVGKRTPRVPVSYDRDEKANTPSRYKKGVKPEVFADDYDTAHGAALALAGALQRGGSPQVSRTPSRKTNYMRSSPCETDEIKPSDSKFNGSEEDEDHLEGSVDSREAENGDFARDTSFMPDDEHDGGYGSQHDGMKFGKKRKVQGNESYHSDDAREACSGTEEGYRLRNDEDENDVEAEGNVPWQSQGPRKRSRQLFGDESTAFDALQTLAELSINAFLPAPAAESESSVQVKEEKKNVDDAEKPTVPGPISFRSRRDRSKALGKKVTEYPSIAGIITSKNAKIGEGSYSDAVSEANAYHSTRKTVKRKKKLSLAEKVLKAETNGDSAASHKNEASEDGKKFSSKSKRSNQIIPPMKQGKSIRVPEQSSLRIDLEKATTEIADSTTQVPVKNQVNLPTKYRSRRKKDLQKALSSKDIKSSQNIVNVHPNKHLHQVLDQGALLKEKICHCLSSPLLRRWCAFEWFYSAIDYPWFAKSEFVEYLDHVGLGHIPRLTRIEWGVIRGSLGKPRRLSKAFLQEEREKLEIYRESVRSHYTELRSGIRDGLPTDLARPLAVGQRVIACHPKTREIRDGSVLTVDRNRCRVQFDRADLGVEFVLDIDCMPLNPLENIPEDLRRQNVIVDKFFSRFSETRPIGWSKEMRTGPISKPMGEILEVADISQYIASTTASLSALMSQAKGDTIDDVVQAKAVANEISVAARQAMYNQPCNLAQMQACEADVRALSELSRALAKKEALLVELRNMNEEVSEKRIDFESQMDMEHFRKQYAMVLLQLRDANDQARCGFLFDFFFDIGFTPLSLILAIVCPLQVGKALLCLRQRNTYNGNSSPWVCPPANAGLPVQMMGSADPAPPVHELVSHVMEVVESARQKAKIMVDAAIQVMSSLNEGEDAFARVGDAIISTSKRHSGSDSGTSPARATLPCEPGHGISVPQDQAEPATGCHTASSKQTTTTDGSVTQFPSELILSCVGTLLTIQMCSERQYPPGEAAKILDSVLTSLQPCCSQNLPIYREIEDCMGLIKNQMLSLIPT</sequence>
<feature type="compositionally biased region" description="Polar residues" evidence="4">
    <location>
        <begin position="1119"/>
        <end position="1132"/>
    </location>
</feature>
<dbReference type="Pfam" id="PF06584">
    <property type="entry name" value="DIRP"/>
    <property type="match status" value="1"/>
</dbReference>
<feature type="compositionally biased region" description="Basic residues" evidence="4">
    <location>
        <begin position="432"/>
        <end position="442"/>
    </location>
</feature>
<comment type="subcellular location">
    <subcellularLocation>
        <location evidence="1">Nucleus</location>
    </subcellularLocation>
</comment>
<evidence type="ECO:0000256" key="1">
    <source>
        <dbReference type="ARBA" id="ARBA00004123"/>
    </source>
</evidence>
<protein>
    <submittedName>
        <fullName evidence="7">Protein ALWAYS EARLY 3</fullName>
    </submittedName>
</protein>
<feature type="compositionally biased region" description="Basic and acidic residues" evidence="4">
    <location>
        <begin position="276"/>
        <end position="292"/>
    </location>
</feature>
<feature type="region of interest" description="Disordered" evidence="4">
    <location>
        <begin position="399"/>
        <end position="442"/>
    </location>
</feature>
<dbReference type="GO" id="GO:0006351">
    <property type="term" value="P:DNA-templated transcription"/>
    <property type="evidence" value="ECO:0007669"/>
    <property type="project" value="InterPro"/>
</dbReference>
<dbReference type="PANTHER" id="PTHR21689:SF2">
    <property type="entry name" value="PROTEIN LIN-9 HOMOLOG"/>
    <property type="match status" value="1"/>
</dbReference>
<dbReference type="SMART" id="SM00717">
    <property type="entry name" value="SANT"/>
    <property type="match status" value="1"/>
</dbReference>
<keyword evidence="3" id="KW-0175">Coiled coil</keyword>
<evidence type="ECO:0000256" key="4">
    <source>
        <dbReference type="SAM" id="MobiDB-lite"/>
    </source>
</evidence>
<dbReference type="InterPro" id="IPR033471">
    <property type="entry name" value="DIRP"/>
</dbReference>
<accession>A0AAV9BQR1</accession>
<feature type="coiled-coil region" evidence="3">
    <location>
        <begin position="900"/>
        <end position="934"/>
    </location>
</feature>
<evidence type="ECO:0000256" key="3">
    <source>
        <dbReference type="SAM" id="Coils"/>
    </source>
</evidence>
<feature type="compositionally biased region" description="Basic residues" evidence="4">
    <location>
        <begin position="25"/>
        <end position="36"/>
    </location>
</feature>
<dbReference type="EMBL" id="JAUJYN010000002">
    <property type="protein sequence ID" value="KAK1278164.1"/>
    <property type="molecule type" value="Genomic_DNA"/>
</dbReference>
<feature type="region of interest" description="Disordered" evidence="4">
    <location>
        <begin position="114"/>
        <end position="154"/>
    </location>
</feature>
<evidence type="ECO:0000259" key="5">
    <source>
        <dbReference type="SMART" id="SM00717"/>
    </source>
</evidence>
<dbReference type="InterPro" id="IPR001005">
    <property type="entry name" value="SANT/Myb"/>
</dbReference>
<evidence type="ECO:0000259" key="6">
    <source>
        <dbReference type="SMART" id="SM01135"/>
    </source>
</evidence>
<dbReference type="InterPro" id="IPR009057">
    <property type="entry name" value="Homeodomain-like_sf"/>
</dbReference>
<feature type="domain" description="Myb-like" evidence="5">
    <location>
        <begin position="41"/>
        <end position="89"/>
    </location>
</feature>
<feature type="region of interest" description="Disordered" evidence="4">
    <location>
        <begin position="1"/>
        <end position="40"/>
    </location>
</feature>
<feature type="compositionally biased region" description="Polar residues" evidence="4">
    <location>
        <begin position="139"/>
        <end position="154"/>
    </location>
</feature>
<dbReference type="InterPro" id="IPR010561">
    <property type="entry name" value="LIN-9/ALY1"/>
</dbReference>
<feature type="region of interest" description="Disordered" evidence="4">
    <location>
        <begin position="500"/>
        <end position="543"/>
    </location>
</feature>
<dbReference type="CDD" id="cd00167">
    <property type="entry name" value="SANT"/>
    <property type="match status" value="1"/>
</dbReference>
<feature type="compositionally biased region" description="Basic and acidic residues" evidence="4">
    <location>
        <begin position="507"/>
        <end position="519"/>
    </location>
</feature>
<dbReference type="Pfam" id="PF00249">
    <property type="entry name" value="Myb_DNA-binding"/>
    <property type="match status" value="1"/>
</dbReference>
<evidence type="ECO:0000313" key="8">
    <source>
        <dbReference type="Proteomes" id="UP001179952"/>
    </source>
</evidence>
<feature type="domain" description="DIRP" evidence="6">
    <location>
        <begin position="642"/>
        <end position="743"/>
    </location>
</feature>
<feature type="region of interest" description="Disordered" evidence="4">
    <location>
        <begin position="1080"/>
        <end position="1132"/>
    </location>
</feature>
<dbReference type="SUPFAM" id="SSF46689">
    <property type="entry name" value="Homeodomain-like"/>
    <property type="match status" value="1"/>
</dbReference>
<feature type="region of interest" description="Disordered" evidence="4">
    <location>
        <begin position="230"/>
        <end position="375"/>
    </location>
</feature>
<feature type="region of interest" description="Disordered" evidence="4">
    <location>
        <begin position="172"/>
        <end position="202"/>
    </location>
</feature>
<dbReference type="PANTHER" id="PTHR21689">
    <property type="entry name" value="LIN-9"/>
    <property type="match status" value="1"/>
</dbReference>
<dbReference type="GO" id="GO:0017053">
    <property type="term" value="C:transcription repressor complex"/>
    <property type="evidence" value="ECO:0007669"/>
    <property type="project" value="InterPro"/>
</dbReference>
<evidence type="ECO:0000256" key="2">
    <source>
        <dbReference type="ARBA" id="ARBA00023242"/>
    </source>
</evidence>
<dbReference type="Proteomes" id="UP001179952">
    <property type="component" value="Unassembled WGS sequence"/>
</dbReference>
<dbReference type="GO" id="GO:0005654">
    <property type="term" value="C:nucleoplasm"/>
    <property type="evidence" value="ECO:0007669"/>
    <property type="project" value="TreeGrafter"/>
</dbReference>
<dbReference type="GO" id="GO:0006357">
    <property type="term" value="P:regulation of transcription by RNA polymerase II"/>
    <property type="evidence" value="ECO:0007669"/>
    <property type="project" value="TreeGrafter"/>
</dbReference>
<dbReference type="Gene3D" id="1.20.58.1880">
    <property type="match status" value="1"/>
</dbReference>
<keyword evidence="2" id="KW-0539">Nucleus</keyword>
<dbReference type="SMART" id="SM01135">
    <property type="entry name" value="DIRP"/>
    <property type="match status" value="1"/>
</dbReference>